<evidence type="ECO:0000313" key="3">
    <source>
        <dbReference type="EMBL" id="QNU68725.1"/>
    </source>
</evidence>
<dbReference type="GO" id="GO:0008168">
    <property type="term" value="F:methyltransferase activity"/>
    <property type="evidence" value="ECO:0007669"/>
    <property type="project" value="UniProtKB-KW"/>
</dbReference>
<keyword evidence="4" id="KW-1185">Reference proteome</keyword>
<organism evidence="3 4">
    <name type="scientific">Ruminiclostridium herbifermentans</name>
    <dbReference type="NCBI Taxonomy" id="2488810"/>
    <lineage>
        <taxon>Bacteria</taxon>
        <taxon>Bacillati</taxon>
        <taxon>Bacillota</taxon>
        <taxon>Clostridia</taxon>
        <taxon>Eubacteriales</taxon>
        <taxon>Oscillospiraceae</taxon>
        <taxon>Ruminiclostridium</taxon>
    </lineage>
</organism>
<evidence type="ECO:0000259" key="2">
    <source>
        <dbReference type="Pfam" id="PF13649"/>
    </source>
</evidence>
<feature type="domain" description="Methyltransferase" evidence="2">
    <location>
        <begin position="39"/>
        <end position="134"/>
    </location>
</feature>
<reference evidence="3 4" key="1">
    <citation type="submission" date="2020-09" db="EMBL/GenBank/DDBJ databases">
        <title>Characterization and genome sequencing of Ruminiclostridium sp. nov. MA18.</title>
        <authorList>
            <person name="Rettenmaier R."/>
            <person name="Kowollik M.-L."/>
            <person name="Liebl W."/>
            <person name="Zverlov V."/>
        </authorList>
    </citation>
    <scope>NUCLEOTIDE SEQUENCE [LARGE SCALE GENOMIC DNA]</scope>
    <source>
        <strain evidence="3 4">MA18</strain>
    </source>
</reference>
<dbReference type="InterPro" id="IPR041698">
    <property type="entry name" value="Methyltransf_25"/>
</dbReference>
<dbReference type="KEGG" id="rher:EHE19_003090"/>
<dbReference type="AlphaFoldDB" id="A0A4U7JHQ8"/>
<keyword evidence="3" id="KW-0489">Methyltransferase</keyword>
<dbReference type="Gene3D" id="3.40.50.150">
    <property type="entry name" value="Vaccinia Virus protein VP39"/>
    <property type="match status" value="1"/>
</dbReference>
<dbReference type="GO" id="GO:0032259">
    <property type="term" value="P:methylation"/>
    <property type="evidence" value="ECO:0007669"/>
    <property type="project" value="UniProtKB-KW"/>
</dbReference>
<gene>
    <name evidence="3" type="ORF">EHE19_003090</name>
</gene>
<dbReference type="InterPro" id="IPR029063">
    <property type="entry name" value="SAM-dependent_MTases_sf"/>
</dbReference>
<dbReference type="Proteomes" id="UP000306409">
    <property type="component" value="Chromosome"/>
</dbReference>
<dbReference type="SUPFAM" id="SSF53335">
    <property type="entry name" value="S-adenosyl-L-methionine-dependent methyltransferases"/>
    <property type="match status" value="1"/>
</dbReference>
<evidence type="ECO:0000256" key="1">
    <source>
        <dbReference type="ARBA" id="ARBA00022679"/>
    </source>
</evidence>
<dbReference type="Pfam" id="PF13649">
    <property type="entry name" value="Methyltransf_25"/>
    <property type="match status" value="1"/>
</dbReference>
<sequence>MYNNFAYVYDELTRDIDYRKWADYVERLMKKHQVNGSMILELGCGTGSFGIEMARRGYEMICLDLSTEMLDCANEKAKKEGLDILFLNQDMCNFELYGTVDVIVCLLDSFNYLTKETQIQKLFKLVQNYLNPNGLFIFDVNTCYKFENILSDNLFYEIGDNVTYLWENEYNSKTKIARFDLTFFVRQDMLYERFDETHFERAYSHDEIMKFINNSDLKFLAVYNELKLSKPSEKSQRNFYVCKKVKS</sequence>
<dbReference type="EMBL" id="CP061336">
    <property type="protein sequence ID" value="QNU68725.1"/>
    <property type="molecule type" value="Genomic_DNA"/>
</dbReference>
<accession>A0A4U7JHQ8</accession>
<protein>
    <submittedName>
        <fullName evidence="3">Methyltransferase domain-containing protein</fullName>
    </submittedName>
</protein>
<dbReference type="PANTHER" id="PTHR43861">
    <property type="entry name" value="TRANS-ACONITATE 2-METHYLTRANSFERASE-RELATED"/>
    <property type="match status" value="1"/>
</dbReference>
<name>A0A4U7JHQ8_9FIRM</name>
<dbReference type="OrthoDB" id="9811589at2"/>
<dbReference type="Gene3D" id="2.20.25.110">
    <property type="entry name" value="S-adenosyl-L-methionine-dependent methyltransferases"/>
    <property type="match status" value="1"/>
</dbReference>
<proteinExistence type="predicted"/>
<keyword evidence="1 3" id="KW-0808">Transferase</keyword>
<dbReference type="CDD" id="cd02440">
    <property type="entry name" value="AdoMet_MTases"/>
    <property type="match status" value="1"/>
</dbReference>
<evidence type="ECO:0000313" key="4">
    <source>
        <dbReference type="Proteomes" id="UP000306409"/>
    </source>
</evidence>